<keyword evidence="4 5" id="KW-0539">Nucleus</keyword>
<keyword evidence="7" id="KW-1185">Reference proteome</keyword>
<keyword evidence="3 5" id="KW-0371">Homeobox</keyword>
<dbReference type="InterPro" id="IPR008422">
    <property type="entry name" value="KN_HD"/>
</dbReference>
<dbReference type="PROSITE" id="PS50071">
    <property type="entry name" value="HOMEOBOX_2"/>
    <property type="match status" value="1"/>
</dbReference>
<dbReference type="WBParaSite" id="PDA_v2.g22659.t1">
    <property type="protein sequence ID" value="PDA_v2.g22659.t1"/>
    <property type="gene ID" value="PDA_v2.g22659"/>
</dbReference>
<sequence length="209" mass="23532">MDSTNAMNIFQQFSQLMFLQSLAAASGKPSINPAMFGFPLSQSFQSNLSFPTQVKPLLPPSSPSKVSDPSAHLKTISELLSSHQTLKSQLSPSGSDTSFKGYNDYENLQPQQHRQYKVHVNRDSAKPLQDWMNAHITDPYPTRSDVKQLSMQTGFTFKQIRNWFTNNRRRYEEKCGSNAIPWIKKDSPNSKKVVKLECAESSIISASLL</sequence>
<dbReference type="InterPro" id="IPR050224">
    <property type="entry name" value="TALE_homeobox"/>
</dbReference>
<dbReference type="GO" id="GO:0000987">
    <property type="term" value="F:cis-regulatory region sequence-specific DNA binding"/>
    <property type="evidence" value="ECO:0007669"/>
    <property type="project" value="UniProtKB-ARBA"/>
</dbReference>
<evidence type="ECO:0000256" key="4">
    <source>
        <dbReference type="ARBA" id="ARBA00023242"/>
    </source>
</evidence>
<evidence type="ECO:0000256" key="5">
    <source>
        <dbReference type="PROSITE-ProRule" id="PRU00108"/>
    </source>
</evidence>
<comment type="subcellular location">
    <subcellularLocation>
        <location evidence="1 5">Nucleus</location>
    </subcellularLocation>
</comment>
<dbReference type="InterPro" id="IPR001356">
    <property type="entry name" value="HD"/>
</dbReference>
<dbReference type="SMART" id="SM00389">
    <property type="entry name" value="HOX"/>
    <property type="match status" value="1"/>
</dbReference>
<dbReference type="InterPro" id="IPR009057">
    <property type="entry name" value="Homeodomain-like_sf"/>
</dbReference>
<reference evidence="8" key="1">
    <citation type="submission" date="2022-11" db="UniProtKB">
        <authorList>
            <consortium name="WormBaseParasite"/>
        </authorList>
    </citation>
    <scope>IDENTIFICATION</scope>
</reference>
<dbReference type="GO" id="GO:0006355">
    <property type="term" value="P:regulation of DNA-templated transcription"/>
    <property type="evidence" value="ECO:0007669"/>
    <property type="project" value="InterPro"/>
</dbReference>
<feature type="domain" description="Homeobox" evidence="6">
    <location>
        <begin position="111"/>
        <end position="174"/>
    </location>
</feature>
<feature type="DNA-binding region" description="Homeobox" evidence="5">
    <location>
        <begin position="113"/>
        <end position="175"/>
    </location>
</feature>
<evidence type="ECO:0000256" key="2">
    <source>
        <dbReference type="ARBA" id="ARBA00023125"/>
    </source>
</evidence>
<name>A0A914Q691_9BILA</name>
<keyword evidence="2 5" id="KW-0238">DNA-binding</keyword>
<dbReference type="Pfam" id="PF05920">
    <property type="entry name" value="Homeobox_KN"/>
    <property type="match status" value="1"/>
</dbReference>
<proteinExistence type="predicted"/>
<dbReference type="Proteomes" id="UP000887578">
    <property type="component" value="Unplaced"/>
</dbReference>
<organism evidence="7 8">
    <name type="scientific">Panagrolaimus davidi</name>
    <dbReference type="NCBI Taxonomy" id="227884"/>
    <lineage>
        <taxon>Eukaryota</taxon>
        <taxon>Metazoa</taxon>
        <taxon>Ecdysozoa</taxon>
        <taxon>Nematoda</taxon>
        <taxon>Chromadorea</taxon>
        <taxon>Rhabditida</taxon>
        <taxon>Tylenchina</taxon>
        <taxon>Panagrolaimomorpha</taxon>
        <taxon>Panagrolaimoidea</taxon>
        <taxon>Panagrolaimidae</taxon>
        <taxon>Panagrolaimus</taxon>
    </lineage>
</organism>
<evidence type="ECO:0000313" key="7">
    <source>
        <dbReference type="Proteomes" id="UP000887578"/>
    </source>
</evidence>
<dbReference type="SUPFAM" id="SSF46689">
    <property type="entry name" value="Homeodomain-like"/>
    <property type="match status" value="1"/>
</dbReference>
<dbReference type="GO" id="GO:0005634">
    <property type="term" value="C:nucleus"/>
    <property type="evidence" value="ECO:0007669"/>
    <property type="project" value="UniProtKB-SubCell"/>
</dbReference>
<dbReference type="Gene3D" id="1.10.10.60">
    <property type="entry name" value="Homeodomain-like"/>
    <property type="match status" value="1"/>
</dbReference>
<dbReference type="PANTHER" id="PTHR11850">
    <property type="entry name" value="HOMEOBOX PROTEIN TRANSCRIPTION FACTORS"/>
    <property type="match status" value="1"/>
</dbReference>
<dbReference type="CDD" id="cd00086">
    <property type="entry name" value="homeodomain"/>
    <property type="match status" value="1"/>
</dbReference>
<evidence type="ECO:0000256" key="3">
    <source>
        <dbReference type="ARBA" id="ARBA00023155"/>
    </source>
</evidence>
<evidence type="ECO:0000256" key="1">
    <source>
        <dbReference type="ARBA" id="ARBA00004123"/>
    </source>
</evidence>
<dbReference type="AlphaFoldDB" id="A0A914Q691"/>
<evidence type="ECO:0000259" key="6">
    <source>
        <dbReference type="PROSITE" id="PS50071"/>
    </source>
</evidence>
<evidence type="ECO:0000313" key="8">
    <source>
        <dbReference type="WBParaSite" id="PDA_v2.g22659.t1"/>
    </source>
</evidence>
<accession>A0A914Q691</accession>
<protein>
    <submittedName>
        <fullName evidence="8">Homeobox domain-containing protein</fullName>
    </submittedName>
</protein>